<organism evidence="1">
    <name type="scientific">Anguilla anguilla</name>
    <name type="common">European freshwater eel</name>
    <name type="synonym">Muraena anguilla</name>
    <dbReference type="NCBI Taxonomy" id="7936"/>
    <lineage>
        <taxon>Eukaryota</taxon>
        <taxon>Metazoa</taxon>
        <taxon>Chordata</taxon>
        <taxon>Craniata</taxon>
        <taxon>Vertebrata</taxon>
        <taxon>Euteleostomi</taxon>
        <taxon>Actinopterygii</taxon>
        <taxon>Neopterygii</taxon>
        <taxon>Teleostei</taxon>
        <taxon>Anguilliformes</taxon>
        <taxon>Anguillidae</taxon>
        <taxon>Anguilla</taxon>
    </lineage>
</organism>
<name>A0A0E9QUD0_ANGAN</name>
<sequence length="37" mass="4148">MLWHIAGLPIKKRDHQSGTQILLGTAAARSQTQIYSR</sequence>
<protein>
    <submittedName>
        <fullName evidence="1">Uncharacterized protein</fullName>
    </submittedName>
</protein>
<accession>A0A0E9QUD0</accession>
<dbReference type="AlphaFoldDB" id="A0A0E9QUD0"/>
<dbReference type="EMBL" id="GBXM01088148">
    <property type="protein sequence ID" value="JAH20429.1"/>
    <property type="molecule type" value="Transcribed_RNA"/>
</dbReference>
<evidence type="ECO:0000313" key="1">
    <source>
        <dbReference type="EMBL" id="JAH20429.1"/>
    </source>
</evidence>
<reference evidence="1" key="2">
    <citation type="journal article" date="2015" name="Fish Shellfish Immunol.">
        <title>Early steps in the European eel (Anguilla anguilla)-Vibrio vulnificus interaction in the gills: Role of the RtxA13 toxin.</title>
        <authorList>
            <person name="Callol A."/>
            <person name="Pajuelo D."/>
            <person name="Ebbesson L."/>
            <person name="Teles M."/>
            <person name="MacKenzie S."/>
            <person name="Amaro C."/>
        </authorList>
    </citation>
    <scope>NUCLEOTIDE SEQUENCE</scope>
</reference>
<reference evidence="1" key="1">
    <citation type="submission" date="2014-11" db="EMBL/GenBank/DDBJ databases">
        <authorList>
            <person name="Amaro Gonzalez C."/>
        </authorList>
    </citation>
    <scope>NUCLEOTIDE SEQUENCE</scope>
</reference>
<proteinExistence type="predicted"/>